<evidence type="ECO:0000313" key="3">
    <source>
        <dbReference type="Proteomes" id="UP000237752"/>
    </source>
</evidence>
<dbReference type="InterPro" id="IPR019919">
    <property type="entry name" value="Lucif-like_OxRdtase_MSMEG_2256"/>
</dbReference>
<keyword evidence="3" id="KW-1185">Reference proteome</keyword>
<dbReference type="Proteomes" id="UP000237752">
    <property type="component" value="Unassembled WGS sequence"/>
</dbReference>
<accession>A0A2T1A632</accession>
<dbReference type="NCBIfam" id="TIGR03617">
    <property type="entry name" value="F420_MSMEG_2256"/>
    <property type="match status" value="1"/>
</dbReference>
<reference evidence="2 3" key="1">
    <citation type="submission" date="2018-03" db="EMBL/GenBank/DDBJ databases">
        <title>Genomic Encyclopedia of Archaeal and Bacterial Type Strains, Phase II (KMG-II): from individual species to whole genera.</title>
        <authorList>
            <person name="Goeker M."/>
        </authorList>
    </citation>
    <scope>NUCLEOTIDE SEQUENCE [LARGE SCALE GENOMIC DNA]</scope>
    <source>
        <strain evidence="2 3">DSM 100065</strain>
    </source>
</reference>
<dbReference type="PANTHER" id="PTHR43244">
    <property type="match status" value="1"/>
</dbReference>
<dbReference type="RefSeq" id="WP_106347106.1">
    <property type="nucleotide sequence ID" value="NZ_PVUE01000001.1"/>
</dbReference>
<dbReference type="Pfam" id="PF00296">
    <property type="entry name" value="Bac_luciferase"/>
    <property type="match status" value="1"/>
</dbReference>
<dbReference type="AlphaFoldDB" id="A0A2T1A632"/>
<dbReference type="InterPro" id="IPR011251">
    <property type="entry name" value="Luciferase-like_dom"/>
</dbReference>
<dbReference type="InterPro" id="IPR050564">
    <property type="entry name" value="F420-G6PD/mer"/>
</dbReference>
<dbReference type="InterPro" id="IPR036661">
    <property type="entry name" value="Luciferase-like_sf"/>
</dbReference>
<dbReference type="OrthoDB" id="3284378at2"/>
<evidence type="ECO:0000259" key="1">
    <source>
        <dbReference type="Pfam" id="PF00296"/>
    </source>
</evidence>
<dbReference type="Gene3D" id="3.20.20.30">
    <property type="entry name" value="Luciferase-like domain"/>
    <property type="match status" value="1"/>
</dbReference>
<dbReference type="SUPFAM" id="SSF51679">
    <property type="entry name" value="Bacterial luciferase-like"/>
    <property type="match status" value="1"/>
</dbReference>
<organism evidence="2 3">
    <name type="scientific">Antricoccus suffuscus</name>
    <dbReference type="NCBI Taxonomy" id="1629062"/>
    <lineage>
        <taxon>Bacteria</taxon>
        <taxon>Bacillati</taxon>
        <taxon>Actinomycetota</taxon>
        <taxon>Actinomycetes</taxon>
        <taxon>Geodermatophilales</taxon>
        <taxon>Antricoccaceae</taxon>
        <taxon>Antricoccus</taxon>
    </lineage>
</organism>
<dbReference type="EMBL" id="PVUE01000001">
    <property type="protein sequence ID" value="PRZ44049.1"/>
    <property type="molecule type" value="Genomic_DNA"/>
</dbReference>
<dbReference type="CDD" id="cd01097">
    <property type="entry name" value="Tetrahydromethanopterin_reductase"/>
    <property type="match status" value="1"/>
</dbReference>
<comment type="caution">
    <text evidence="2">The sequence shown here is derived from an EMBL/GenBank/DDBJ whole genome shotgun (WGS) entry which is preliminary data.</text>
</comment>
<feature type="domain" description="Luciferase-like" evidence="1">
    <location>
        <begin position="13"/>
        <end position="316"/>
    </location>
</feature>
<name>A0A2T1A632_9ACTN</name>
<sequence length="343" mass="37390">MKVDGNIGGTIDGTAGARLADIRAQVATAEDVGYDGVWTAETSHDPFLPLMLAAEQSAELTLGTSIAVAFARNPMTMAVTANDLQSFSGGRFIIGLGTQIKPHIERRFSMPWSEPAKRMREFIEAMHAIWDSWESGDRLSFRGDFYTHTLMTPMFSPGPNPWGPPSVMLAAVGPKMTSVAAEVADGLLVHGFTTERYFREVTMTQVEAGLSISGRDRDQFSLIYPGFVATGRDEAEFEAACAGVRKQIAFYGSTPAYRGVLELHGWGELQTELHALSLRGEWDTMAGLIDDDVLNAFAVVGEPASVGAEIRRRFDGIADRFSIYAPYDLDDAVRRDVVSALHS</sequence>
<dbReference type="GO" id="GO:0016705">
    <property type="term" value="F:oxidoreductase activity, acting on paired donors, with incorporation or reduction of molecular oxygen"/>
    <property type="evidence" value="ECO:0007669"/>
    <property type="project" value="InterPro"/>
</dbReference>
<proteinExistence type="predicted"/>
<gene>
    <name evidence="2" type="ORF">CLV47_101173</name>
</gene>
<dbReference type="PANTHER" id="PTHR43244:SF2">
    <property type="entry name" value="CONSERVED HYPOTHETICAL ALANINE AND PROLINE-RICH PROTEIN"/>
    <property type="match status" value="1"/>
</dbReference>
<evidence type="ECO:0000313" key="2">
    <source>
        <dbReference type="EMBL" id="PRZ44049.1"/>
    </source>
</evidence>
<protein>
    <submittedName>
        <fullName evidence="2">Putative F420-dependent oxidoreductase</fullName>
    </submittedName>
</protein>